<gene>
    <name evidence="2" type="ORF">GGR12_001022</name>
</gene>
<organism evidence="2 3">
    <name type="scientific">Brevundimonas lenta</name>
    <dbReference type="NCBI Taxonomy" id="424796"/>
    <lineage>
        <taxon>Bacteria</taxon>
        <taxon>Pseudomonadati</taxon>
        <taxon>Pseudomonadota</taxon>
        <taxon>Alphaproteobacteria</taxon>
        <taxon>Caulobacterales</taxon>
        <taxon>Caulobacteraceae</taxon>
        <taxon>Brevundimonas</taxon>
    </lineage>
</organism>
<dbReference type="AlphaFoldDB" id="A0A7W6JDI4"/>
<accession>A0A7W6JDI4</accession>
<evidence type="ECO:0000313" key="2">
    <source>
        <dbReference type="EMBL" id="MBB4082183.1"/>
    </source>
</evidence>
<keyword evidence="3" id="KW-1185">Reference proteome</keyword>
<comment type="caution">
    <text evidence="2">The sequence shown here is derived from an EMBL/GenBank/DDBJ whole genome shotgun (WGS) entry which is preliminary data.</text>
</comment>
<keyword evidence="1" id="KW-0732">Signal</keyword>
<dbReference type="EMBL" id="JACIDM010000001">
    <property type="protein sequence ID" value="MBB4082183.1"/>
    <property type="molecule type" value="Genomic_DNA"/>
</dbReference>
<name>A0A7W6JDI4_9CAUL</name>
<dbReference type="Proteomes" id="UP000529946">
    <property type="component" value="Unassembled WGS sequence"/>
</dbReference>
<reference evidence="2 3" key="1">
    <citation type="submission" date="2020-08" db="EMBL/GenBank/DDBJ databases">
        <title>Genomic Encyclopedia of Type Strains, Phase IV (KMG-IV): sequencing the most valuable type-strain genomes for metagenomic binning, comparative biology and taxonomic classification.</title>
        <authorList>
            <person name="Goeker M."/>
        </authorList>
    </citation>
    <scope>NUCLEOTIDE SEQUENCE [LARGE SCALE GENOMIC DNA]</scope>
    <source>
        <strain evidence="2 3">DSM 23960</strain>
    </source>
</reference>
<dbReference type="RefSeq" id="WP_183203290.1">
    <property type="nucleotide sequence ID" value="NZ_BAAAER010000004.1"/>
</dbReference>
<feature type="signal peptide" evidence="1">
    <location>
        <begin position="1"/>
        <end position="25"/>
    </location>
</feature>
<proteinExistence type="predicted"/>
<evidence type="ECO:0000256" key="1">
    <source>
        <dbReference type="SAM" id="SignalP"/>
    </source>
</evidence>
<evidence type="ECO:0000313" key="3">
    <source>
        <dbReference type="Proteomes" id="UP000529946"/>
    </source>
</evidence>
<protein>
    <submittedName>
        <fullName evidence="2">DNA-binding transcriptional regulator YdaS (Cro superfamily)</fullName>
    </submittedName>
</protein>
<sequence length="307" mass="33853">MTRTRMLTAVASGALALSIAPLAAAQVPYNSTQSTTTQQQQSYPQQDPIGAILGALFGDRYGVSTSLESEWSRGRRPLAAQRTQFESRIDADVRSGVLSSSEGNRLRGEFDDLVRLEARYTADGRVTTTERNDLAAQYREFSQRVEAGGSDYSEGRTSVSDGRTEFNSRVDASLRGRRITRTEANRLKSDYQDLIRVETNYLRDGRLTSQERDDLDARLDALDARVGDGAGSGGGYVDNRTRLADIESALARGSVSRTEAAQIRVEAGDLARLEAAYSRSSPSSDDRSYLDRRIGELETRAGVRRRY</sequence>
<dbReference type="GO" id="GO:0003677">
    <property type="term" value="F:DNA binding"/>
    <property type="evidence" value="ECO:0007669"/>
    <property type="project" value="UniProtKB-KW"/>
</dbReference>
<feature type="chain" id="PRO_5031317780" evidence="1">
    <location>
        <begin position="26"/>
        <end position="307"/>
    </location>
</feature>
<keyword evidence="2" id="KW-0238">DNA-binding</keyword>